<dbReference type="InterPro" id="IPR027463">
    <property type="entry name" value="AcrB_DN_DC_subdom"/>
</dbReference>
<dbReference type="EMBL" id="CP003326">
    <property type="protein sequence ID" value="AFS79912.1"/>
    <property type="molecule type" value="Genomic_DNA"/>
</dbReference>
<gene>
    <name evidence="2" type="ordered locus">Curi_c29460</name>
</gene>
<feature type="transmembrane region" description="Helical" evidence="1">
    <location>
        <begin position="889"/>
        <end position="909"/>
    </location>
</feature>
<protein>
    <submittedName>
        <fullName evidence="2">Acriflavin resistance protein</fullName>
    </submittedName>
</protein>
<evidence type="ECO:0000256" key="1">
    <source>
        <dbReference type="SAM" id="Phobius"/>
    </source>
</evidence>
<organism evidence="2 3">
    <name type="scientific">Gottschalkia acidurici (strain ATCC 7906 / DSM 604 / BCRC 14475 / CIP 104303 / KCTC 5404 / NCIMB 10678 / 9a)</name>
    <name type="common">Clostridium acidurici</name>
    <dbReference type="NCBI Taxonomy" id="1128398"/>
    <lineage>
        <taxon>Bacteria</taxon>
        <taxon>Bacillati</taxon>
        <taxon>Bacillota</taxon>
        <taxon>Tissierellia</taxon>
        <taxon>Tissierellales</taxon>
        <taxon>Gottschalkiaceae</taxon>
        <taxon>Gottschalkia</taxon>
    </lineage>
</organism>
<feature type="transmembrane region" description="Helical" evidence="1">
    <location>
        <begin position="531"/>
        <end position="549"/>
    </location>
</feature>
<feature type="transmembrane region" description="Helical" evidence="1">
    <location>
        <begin position="992"/>
        <end position="1015"/>
    </location>
</feature>
<dbReference type="SUPFAM" id="SSF82866">
    <property type="entry name" value="Multidrug efflux transporter AcrB transmembrane domain"/>
    <property type="match status" value="2"/>
</dbReference>
<dbReference type="SUPFAM" id="SSF82714">
    <property type="entry name" value="Multidrug efflux transporter AcrB TolC docking domain, DN and DC subdomains"/>
    <property type="match status" value="2"/>
</dbReference>
<keyword evidence="1" id="KW-0472">Membrane</keyword>
<dbReference type="HOGENOM" id="CLU_002755_1_2_9"/>
<feature type="transmembrane region" description="Helical" evidence="1">
    <location>
        <begin position="474"/>
        <end position="499"/>
    </location>
</feature>
<proteinExistence type="predicted"/>
<feature type="transmembrane region" description="Helical" evidence="1">
    <location>
        <begin position="863"/>
        <end position="882"/>
    </location>
</feature>
<evidence type="ECO:0000313" key="2">
    <source>
        <dbReference type="EMBL" id="AFS79912.1"/>
    </source>
</evidence>
<dbReference type="Proteomes" id="UP000006094">
    <property type="component" value="Chromosome"/>
</dbReference>
<dbReference type="STRING" id="1128398.Curi_c29460"/>
<dbReference type="RefSeq" id="WP_014969046.1">
    <property type="nucleotide sequence ID" value="NC_018664.1"/>
</dbReference>
<dbReference type="PANTHER" id="PTHR32063:SF18">
    <property type="entry name" value="CATION EFFLUX SYSTEM PROTEIN"/>
    <property type="match status" value="1"/>
</dbReference>
<dbReference type="Gene3D" id="3.30.70.1440">
    <property type="entry name" value="Multidrug efflux transporter AcrB pore domain"/>
    <property type="match status" value="1"/>
</dbReference>
<feature type="transmembrane region" description="Helical" evidence="1">
    <location>
        <begin position="338"/>
        <end position="359"/>
    </location>
</feature>
<reference evidence="2 3" key="1">
    <citation type="journal article" date="2012" name="PLoS ONE">
        <title>The purine-utilizing bacterium Clostridium acidurici 9a: a genome-guided metabolic reconsideration.</title>
        <authorList>
            <person name="Hartwich K."/>
            <person name="Poehlein A."/>
            <person name="Daniel R."/>
        </authorList>
    </citation>
    <scope>NUCLEOTIDE SEQUENCE [LARGE SCALE GENOMIC DNA]</scope>
    <source>
        <strain evidence="3">ATCC 7906 / DSM 604 / BCRC 14475 / CIP 104303 / KCTC 5404 / NCIMB 10678 / 9a</strain>
    </source>
</reference>
<feature type="transmembrane region" description="Helical" evidence="1">
    <location>
        <begin position="20"/>
        <end position="39"/>
    </location>
</feature>
<keyword evidence="1" id="KW-1133">Transmembrane helix</keyword>
<feature type="transmembrane region" description="Helical" evidence="1">
    <location>
        <begin position="440"/>
        <end position="462"/>
    </location>
</feature>
<dbReference type="SUPFAM" id="SSF82693">
    <property type="entry name" value="Multidrug efflux transporter AcrB pore domain, PN1, PN2, PC1 and PC2 subdomains"/>
    <property type="match status" value="2"/>
</dbReference>
<dbReference type="GO" id="GO:0005886">
    <property type="term" value="C:plasma membrane"/>
    <property type="evidence" value="ECO:0007669"/>
    <property type="project" value="TreeGrafter"/>
</dbReference>
<dbReference type="KEGG" id="cad:Curi_c29460"/>
<dbReference type="eggNOG" id="COG0841">
    <property type="taxonomic scope" value="Bacteria"/>
</dbReference>
<feature type="transmembrane region" description="Helical" evidence="1">
    <location>
        <begin position="961"/>
        <end position="980"/>
    </location>
</feature>
<keyword evidence="1" id="KW-0812">Transmembrane</keyword>
<feature type="transmembrane region" description="Helical" evidence="1">
    <location>
        <begin position="915"/>
        <end position="940"/>
    </location>
</feature>
<dbReference type="Gene3D" id="3.30.70.1320">
    <property type="entry name" value="Multidrug efflux transporter AcrB pore domain like"/>
    <property type="match status" value="1"/>
</dbReference>
<accession>K0B473</accession>
<evidence type="ECO:0000313" key="3">
    <source>
        <dbReference type="Proteomes" id="UP000006094"/>
    </source>
</evidence>
<dbReference type="PRINTS" id="PR00702">
    <property type="entry name" value="ACRIFLAVINRP"/>
</dbReference>
<dbReference type="PANTHER" id="PTHR32063">
    <property type="match status" value="1"/>
</dbReference>
<sequence length="1034" mass="113997">MINSEKNKGFVYKIIEKRLLVTIIMFMLIIGGLFSYISIPKQHFPEVVLPIATVTVVYPGASAEDMEELVTKKIEDVAMESDGFDSCSSQTFNNVSAVMVKLDMNMSQEEVDDSFDKLRRKINDITPSLPDGVTKVSVDTEVMDTAGLILAVSGEGVSGDELAQRTDELKDRLKIIDGVKKVDVSGKQESEVSIKVDSDKLNNLGLSLAELSKVISAQNSMIPTGAIDVDDSVITVTSSGKFESIEEIKNIVIGSSDTGAISKLSDIANVEIKVPDDSSKFMYNKKDANVISLYFKSGINVVSFGDSIRDTINDFKKTLPDNIKVEEVYFQPDVVGEAVNGFVINLIEAIVLVLVVLMIGMNLRNAIVVSIAIPLIILMNFIVMKFIGIDIQFVSLAALIVVLGMMVDNAIVVSDSIQTRLDNDESGDRISAVVKGTNDVIVPVFISMLTTVSAFLSLMTLSGAYKQLISSLPIVIIVCLVSSFIVSVFVTPLMSYFFLRKSNEKKKGGSQKLTELYDRVFQLAFKNKKKAILVAVSIMIVCSLSIIFIDMQVIPKAFKDVITIEITGDNENDIKKTEDVVNQIQKILDKQPEKKYYLSGVGIGVPRYDYSILPKSQLKNVGDIFVRVDLSKSKRFKDTFEIVEYLQKEFDDKVSGGRIVVDELGIMAGTSKPIEMKIYGKDIDDLNEASDKVAELMSSIKGTKNVNMGREISTYNYYINMDTKKLNSLGLMKAEVQNEISIALIGRNISTYRQNGKEYDVVLEGDIDNKERLENFKVKSSILGNKYDLQQFSEVGINSEMSSISRLDGQRGRVVGCYATSGYSDITIQNKLEKMIEETEFPESIRFEKSGMKKDFLEVLESIGGSALVSIFLIFMILIYQFNSIKKSIMVFISVPFGATAGVAALYLTGEKLTFLALIGIASLLGCVLANAIVLIEFINNEKENGATTEEACKSAGKKRFIPILMSTMTTVLGLIPLAFGGDALFVPMARLMMMGLLVSMIINLTLVPIIYCMVDSKEKKNEETKNNNILAKE</sequence>
<dbReference type="InterPro" id="IPR001036">
    <property type="entry name" value="Acrflvin-R"/>
</dbReference>
<dbReference type="PATRIC" id="fig|1128398.3.peg.3018"/>
<dbReference type="GO" id="GO:0042910">
    <property type="term" value="F:xenobiotic transmembrane transporter activity"/>
    <property type="evidence" value="ECO:0007669"/>
    <property type="project" value="TreeGrafter"/>
</dbReference>
<dbReference type="Gene3D" id="3.30.70.1430">
    <property type="entry name" value="Multidrug efflux transporter AcrB pore domain"/>
    <property type="match status" value="2"/>
</dbReference>
<feature type="transmembrane region" description="Helical" evidence="1">
    <location>
        <begin position="393"/>
        <end position="413"/>
    </location>
</feature>
<feature type="transmembrane region" description="Helical" evidence="1">
    <location>
        <begin position="366"/>
        <end position="387"/>
    </location>
</feature>
<dbReference type="AlphaFoldDB" id="K0B473"/>
<keyword evidence="3" id="KW-1185">Reference proteome</keyword>
<dbReference type="Pfam" id="PF00873">
    <property type="entry name" value="ACR_tran"/>
    <property type="match status" value="1"/>
</dbReference>
<name>K0B473_GOTA9</name>
<dbReference type="Gene3D" id="1.20.1640.10">
    <property type="entry name" value="Multidrug efflux transporter AcrB transmembrane domain"/>
    <property type="match status" value="2"/>
</dbReference>
<dbReference type="Gene3D" id="3.30.2090.10">
    <property type="entry name" value="Multidrug efflux transporter AcrB TolC docking domain, DN and DC subdomains"/>
    <property type="match status" value="2"/>
</dbReference>